<dbReference type="EMBL" id="CP016534">
    <property type="protein sequence ID" value="ANU10297.1"/>
    <property type="molecule type" value="Genomic_DNA"/>
</dbReference>
<dbReference type="PANTHER" id="PTHR48079">
    <property type="entry name" value="PROTEIN YEEZ"/>
    <property type="match status" value="1"/>
</dbReference>
<organism evidence="2 3">
    <name type="scientific">Planococcus antarcticus DSM 14505</name>
    <dbReference type="NCBI Taxonomy" id="1185653"/>
    <lineage>
        <taxon>Bacteria</taxon>
        <taxon>Bacillati</taxon>
        <taxon>Bacillota</taxon>
        <taxon>Bacilli</taxon>
        <taxon>Bacillales</taxon>
        <taxon>Caryophanaceae</taxon>
        <taxon>Planococcus</taxon>
    </lineage>
</organism>
<dbReference type="InterPro" id="IPR001509">
    <property type="entry name" value="Epimerase_deHydtase"/>
</dbReference>
<protein>
    <submittedName>
        <fullName evidence="2">NAD-dependent dehydratase</fullName>
    </submittedName>
</protein>
<reference evidence="2" key="1">
    <citation type="submission" date="2016-10" db="EMBL/GenBank/DDBJ databases">
        <authorList>
            <person name="See-Too W.S."/>
        </authorList>
    </citation>
    <scope>NUCLEOTIDE SEQUENCE</scope>
    <source>
        <strain evidence="2">DSM 14505</strain>
    </source>
</reference>
<dbReference type="Pfam" id="PF01370">
    <property type="entry name" value="Epimerase"/>
    <property type="match status" value="1"/>
</dbReference>
<evidence type="ECO:0000313" key="3">
    <source>
        <dbReference type="Proteomes" id="UP000092661"/>
    </source>
</evidence>
<accession>A0ABN4REU7</accession>
<dbReference type="SUPFAM" id="SSF51735">
    <property type="entry name" value="NAD(P)-binding Rossmann-fold domains"/>
    <property type="match status" value="1"/>
</dbReference>
<keyword evidence="3" id="KW-1185">Reference proteome</keyword>
<dbReference type="RefSeq" id="WP_065536707.1">
    <property type="nucleotide sequence ID" value="NZ_CP016534.2"/>
</dbReference>
<dbReference type="InterPro" id="IPR051783">
    <property type="entry name" value="NAD(P)-dependent_oxidoreduct"/>
</dbReference>
<sequence>MKVLIIGGTSFVGRHIVEKLLEKGHEVVLFNRGKSNPSVFPELKRILGDRRKDAAKLANEKWEAVIDTSTYTPADLEPILENILTDHYTFISTISVYTDFKQGPVKENASVFEKKVQGDKVTGETYGPFKVMCERLIEERLGDRALIIRPGIVVGPADPTDRFTYWTIKLNGKGPVLIPGSKKSKVQWIDARDLAEFTVSQMEKKATGIFNVAADSISMEEFVSSLAAGELETTWADDSDLLDKGVQTFELPFWIPISTDFPEGFILVNNEKAKSTGLTLRSLEQSAKDTLEWSKTEGVTQLKAGLDEEKERDLLKSLKK</sequence>
<dbReference type="Gene3D" id="3.40.50.720">
    <property type="entry name" value="NAD(P)-binding Rossmann-like Domain"/>
    <property type="match status" value="1"/>
</dbReference>
<evidence type="ECO:0000313" key="2">
    <source>
        <dbReference type="EMBL" id="ANU10297.1"/>
    </source>
</evidence>
<dbReference type="PANTHER" id="PTHR48079:SF6">
    <property type="entry name" value="NAD(P)-BINDING DOMAIN-CONTAINING PROTEIN-RELATED"/>
    <property type="match status" value="1"/>
</dbReference>
<evidence type="ECO:0000259" key="1">
    <source>
        <dbReference type="Pfam" id="PF01370"/>
    </source>
</evidence>
<dbReference type="Proteomes" id="UP000092661">
    <property type="component" value="Chromosome"/>
</dbReference>
<proteinExistence type="predicted"/>
<feature type="domain" description="NAD-dependent epimerase/dehydratase" evidence="1">
    <location>
        <begin position="3"/>
        <end position="213"/>
    </location>
</feature>
<name>A0ABN4REU7_9BACL</name>
<gene>
    <name evidence="2" type="ORF">BBH88_08275</name>
</gene>
<dbReference type="InterPro" id="IPR036291">
    <property type="entry name" value="NAD(P)-bd_dom_sf"/>
</dbReference>